<evidence type="ECO:0000313" key="6">
    <source>
        <dbReference type="Proteomes" id="UP000193200"/>
    </source>
</evidence>
<dbReference type="SUPFAM" id="SSF53187">
    <property type="entry name" value="Zn-dependent exopeptidases"/>
    <property type="match status" value="1"/>
</dbReference>
<dbReference type="Pfam" id="PF01546">
    <property type="entry name" value="Peptidase_M20"/>
    <property type="match status" value="1"/>
</dbReference>
<keyword evidence="6" id="KW-1185">Reference proteome</keyword>
<evidence type="ECO:0000256" key="1">
    <source>
        <dbReference type="ARBA" id="ARBA00006153"/>
    </source>
</evidence>
<dbReference type="AlphaFoldDB" id="A0A1Y5TXY9"/>
<evidence type="ECO:0000256" key="3">
    <source>
        <dbReference type="PIRSR" id="PIRSR001235-1"/>
    </source>
</evidence>
<dbReference type="SUPFAM" id="SSF55031">
    <property type="entry name" value="Bacterial exopeptidase dimerisation domain"/>
    <property type="match status" value="1"/>
</dbReference>
<feature type="binding site" evidence="3">
    <location>
        <position position="193"/>
    </location>
    <ligand>
        <name>Zn(2+)</name>
        <dbReference type="ChEBI" id="CHEBI:29105"/>
        <label>1</label>
    </ligand>
</feature>
<name>A0A1Y5TXY9_9PROT</name>
<dbReference type="PIRSF" id="PIRSF001235">
    <property type="entry name" value="Amidase_carbamoylase"/>
    <property type="match status" value="1"/>
</dbReference>
<feature type="binding site" evidence="3">
    <location>
        <position position="133"/>
    </location>
    <ligand>
        <name>Zn(2+)</name>
        <dbReference type="ChEBI" id="CHEBI:29105"/>
        <label>2</label>
    </ligand>
</feature>
<feature type="domain" description="Peptidase M20 dimerisation" evidence="4">
    <location>
        <begin position="212"/>
        <end position="312"/>
    </location>
</feature>
<evidence type="ECO:0000313" key="5">
    <source>
        <dbReference type="EMBL" id="SLN75477.1"/>
    </source>
</evidence>
<evidence type="ECO:0000256" key="2">
    <source>
        <dbReference type="ARBA" id="ARBA00022801"/>
    </source>
</evidence>
<proteinExistence type="inferred from homology"/>
<reference evidence="5 6" key="1">
    <citation type="submission" date="2017-03" db="EMBL/GenBank/DDBJ databases">
        <authorList>
            <person name="Afonso C.L."/>
            <person name="Miller P.J."/>
            <person name="Scott M.A."/>
            <person name="Spackman E."/>
            <person name="Goraichik I."/>
            <person name="Dimitrov K.M."/>
            <person name="Suarez D.L."/>
            <person name="Swayne D.E."/>
        </authorList>
    </citation>
    <scope>NUCLEOTIDE SEQUENCE [LARGE SCALE GENOMIC DNA]</scope>
    <source>
        <strain evidence="5 6">CECT 7691</strain>
    </source>
</reference>
<feature type="binding site" evidence="3">
    <location>
        <position position="383"/>
    </location>
    <ligand>
        <name>Zn(2+)</name>
        <dbReference type="ChEBI" id="CHEBI:29105"/>
        <label>2</label>
    </ligand>
</feature>
<dbReference type="Gene3D" id="3.40.630.10">
    <property type="entry name" value="Zn peptidases"/>
    <property type="match status" value="1"/>
</dbReference>
<dbReference type="InterPro" id="IPR011650">
    <property type="entry name" value="Peptidase_M20_dimer"/>
</dbReference>
<evidence type="ECO:0000259" key="4">
    <source>
        <dbReference type="Pfam" id="PF07687"/>
    </source>
</evidence>
<dbReference type="Pfam" id="PF07687">
    <property type="entry name" value="M20_dimer"/>
    <property type="match status" value="1"/>
</dbReference>
<feature type="binding site" evidence="3">
    <location>
        <position position="98"/>
    </location>
    <ligand>
        <name>Zn(2+)</name>
        <dbReference type="ChEBI" id="CHEBI:29105"/>
        <label>1</label>
    </ligand>
</feature>
<dbReference type="OrthoDB" id="9808195at2"/>
<feature type="binding site" evidence="3">
    <location>
        <position position="87"/>
    </location>
    <ligand>
        <name>Zn(2+)</name>
        <dbReference type="ChEBI" id="CHEBI:29105"/>
        <label>1</label>
    </ligand>
</feature>
<dbReference type="EMBL" id="FWFR01000004">
    <property type="protein sequence ID" value="SLN75477.1"/>
    <property type="molecule type" value="Genomic_DNA"/>
</dbReference>
<dbReference type="InterPro" id="IPR010158">
    <property type="entry name" value="Amidase_Cbmase"/>
</dbReference>
<dbReference type="RefSeq" id="WP_085885213.1">
    <property type="nucleotide sequence ID" value="NZ_FWFR01000004.1"/>
</dbReference>
<dbReference type="InterPro" id="IPR036264">
    <property type="entry name" value="Bact_exopeptidase_dim_dom"/>
</dbReference>
<dbReference type="PANTHER" id="PTHR32494:SF5">
    <property type="entry name" value="ALLANTOATE AMIDOHYDROLASE"/>
    <property type="match status" value="1"/>
</dbReference>
<dbReference type="InterPro" id="IPR002933">
    <property type="entry name" value="Peptidase_M20"/>
</dbReference>
<dbReference type="PANTHER" id="PTHR32494">
    <property type="entry name" value="ALLANTOATE DEIMINASE-RELATED"/>
    <property type="match status" value="1"/>
</dbReference>
<comment type="similarity">
    <text evidence="1">Belongs to the peptidase M20 family.</text>
</comment>
<comment type="cofactor">
    <cofactor evidence="3">
        <name>Zn(2+)</name>
        <dbReference type="ChEBI" id="CHEBI:29105"/>
    </cofactor>
    <text evidence="3">Binds 2 Zn(2+) ions per subunit.</text>
</comment>
<keyword evidence="3" id="KW-0862">Zinc</keyword>
<organism evidence="5 6">
    <name type="scientific">Oceanibacterium hippocampi</name>
    <dbReference type="NCBI Taxonomy" id="745714"/>
    <lineage>
        <taxon>Bacteria</taxon>
        <taxon>Pseudomonadati</taxon>
        <taxon>Pseudomonadota</taxon>
        <taxon>Alphaproteobacteria</taxon>
        <taxon>Sneathiellales</taxon>
        <taxon>Sneathiellaceae</taxon>
        <taxon>Oceanibacterium</taxon>
    </lineage>
</organism>
<feature type="binding site" evidence="3">
    <location>
        <position position="98"/>
    </location>
    <ligand>
        <name>Zn(2+)</name>
        <dbReference type="ChEBI" id="CHEBI:29105"/>
        <label>2</label>
    </ligand>
</feature>
<dbReference type="Proteomes" id="UP000193200">
    <property type="component" value="Unassembled WGS sequence"/>
</dbReference>
<dbReference type="GO" id="GO:0016813">
    <property type="term" value="F:hydrolase activity, acting on carbon-nitrogen (but not peptide) bonds, in linear amidines"/>
    <property type="evidence" value="ECO:0007669"/>
    <property type="project" value="InterPro"/>
</dbReference>
<dbReference type="GO" id="GO:0046872">
    <property type="term" value="F:metal ion binding"/>
    <property type="evidence" value="ECO:0007669"/>
    <property type="project" value="UniProtKB-KW"/>
</dbReference>
<dbReference type="Gene3D" id="3.30.70.360">
    <property type="match status" value="1"/>
</dbReference>
<keyword evidence="2" id="KW-0378">Hydrolase</keyword>
<gene>
    <name evidence="5" type="primary">hyuC</name>
    <name evidence="5" type="ORF">OCH7691_03870</name>
</gene>
<accession>A0A1Y5TXY9</accession>
<dbReference type="InParanoid" id="A0A1Y5TXY9"/>
<keyword evidence="3" id="KW-0479">Metal-binding</keyword>
<dbReference type="CDD" id="cd03884">
    <property type="entry name" value="M20_bAS"/>
    <property type="match status" value="1"/>
</dbReference>
<dbReference type="FunCoup" id="A0A1Y5TXY9">
    <property type="interactions" value="217"/>
</dbReference>
<protein>
    <submittedName>
        <fullName evidence="5">Hydantoin utilization protein C</fullName>
    </submittedName>
</protein>
<sequence>MSLARPSRFVDQDRLWRRHEELARFGATARGGVNRQALSPEDAAARLQLVDWARPLGLTAKSDAVGNLFLVLKGRDAALSPVLSGSHIDSQPTGGRFDGAYGVLAALEAVEALLAAGLRPRRSIEVVAWMNEEGSRYAPGMMGSAAFAGARSLADILAVRDADGVSVEAALACMPSFPPVDLPRPVHAYVEAHIEQGPVLEREGFPVGIVTGIQGKRTYRVTVTGEEAHAGTAPRGERRDALFAAMDIVSALRRLTDDPEGLVRFTVGAFTVRPNAPSVVPSSVVFSIDLRHYDAGILASLGDRVETVCETNAGVCHVAVEELSRADPKSFPVSMRDRIRAAAGALGIPHRDLPSAAGHDAGYLHLACETGMIFVPCRDGVSHREDEWAEPAALADGARVLTETLAGLADCAP</sequence>
<dbReference type="NCBIfam" id="TIGR01879">
    <property type="entry name" value="hydantase"/>
    <property type="match status" value="1"/>
</dbReference>